<proteinExistence type="predicted"/>
<dbReference type="Proteomes" id="UP000224902">
    <property type="component" value="Segment"/>
</dbReference>
<dbReference type="PANTHER" id="PTHR21174:SF0">
    <property type="entry name" value="HD PHOSPHOHYDROLASE FAMILY PROTEIN-RELATED"/>
    <property type="match status" value="1"/>
</dbReference>
<dbReference type="SUPFAM" id="SSF109604">
    <property type="entry name" value="HD-domain/PDEase-like"/>
    <property type="match status" value="1"/>
</dbReference>
<evidence type="ECO:0000313" key="2">
    <source>
        <dbReference type="Proteomes" id="UP000224902"/>
    </source>
</evidence>
<evidence type="ECO:0008006" key="3">
    <source>
        <dbReference type="Google" id="ProtNLM"/>
    </source>
</evidence>
<dbReference type="PANTHER" id="PTHR21174">
    <property type="match status" value="1"/>
</dbReference>
<dbReference type="OrthoDB" id="36739at10239"/>
<sequence>MSYLANYAGSDRHYHTFEHIGKMISDLNKYFPEYKDDQVLKDAIMYHDCIYRADAPSGSNEMNSFNAAAEELKISPYSGKYAELKGLIMATHKHENPVTMKQAIIIDLDLAGLASDNYMQNSINVRKEYHIFSDLQWLRGRKAFLDSFMGRKIYQTETGQQWENRAKLNLADELVHVERKLFQLRA</sequence>
<protein>
    <recommendedName>
        <fullName evidence="3">Phosphohydrolase</fullName>
    </recommendedName>
</protein>
<dbReference type="InterPro" id="IPR009218">
    <property type="entry name" value="HD_phosphohydro"/>
</dbReference>
<gene>
    <name evidence="1" type="ORF">SEA_WEASELS2_133</name>
</gene>
<name>A0A1I9SAB2_9CAUD</name>
<dbReference type="EMBL" id="KX774321">
    <property type="protein sequence ID" value="AOZ63718.1"/>
    <property type="molecule type" value="Genomic_DNA"/>
</dbReference>
<accession>A0A1I9SAB2</accession>
<evidence type="ECO:0000313" key="1">
    <source>
        <dbReference type="EMBL" id="AOZ63718.1"/>
    </source>
</evidence>
<organism evidence="1 2">
    <name type="scientific">Rhodococcus phage Weasels2</name>
    <dbReference type="NCBI Taxonomy" id="1897437"/>
    <lineage>
        <taxon>Viruses</taxon>
        <taxon>Duplodnaviria</taxon>
        <taxon>Heunggongvirae</taxon>
        <taxon>Uroviricota</taxon>
        <taxon>Caudoviricetes</taxon>
        <taxon>Weaselvirus</taxon>
        <taxon>Weaselvirus weasel</taxon>
    </lineage>
</organism>
<keyword evidence="2" id="KW-1185">Reference proteome</keyword>
<reference evidence="2" key="1">
    <citation type="submission" date="2016-08" db="EMBL/GenBank/DDBJ databases">
        <authorList>
            <person name="Seilhamer J.J."/>
        </authorList>
    </citation>
    <scope>NUCLEOTIDE SEQUENCE [LARGE SCALE GENOMIC DNA]</scope>
</reference>